<evidence type="ECO:0000313" key="11">
    <source>
        <dbReference type="Proteomes" id="UP000494206"/>
    </source>
</evidence>
<organism evidence="10 11">
    <name type="scientific">Caenorhabditis bovis</name>
    <dbReference type="NCBI Taxonomy" id="2654633"/>
    <lineage>
        <taxon>Eukaryota</taxon>
        <taxon>Metazoa</taxon>
        <taxon>Ecdysozoa</taxon>
        <taxon>Nematoda</taxon>
        <taxon>Chromadorea</taxon>
        <taxon>Rhabditida</taxon>
        <taxon>Rhabditina</taxon>
        <taxon>Rhabditomorpha</taxon>
        <taxon>Rhabditoidea</taxon>
        <taxon>Rhabditidae</taxon>
        <taxon>Peloderinae</taxon>
        <taxon>Caenorhabditis</taxon>
    </lineage>
</organism>
<evidence type="ECO:0000256" key="6">
    <source>
        <dbReference type="ARBA" id="ARBA00022989"/>
    </source>
</evidence>
<dbReference type="GO" id="GO:0042302">
    <property type="term" value="F:structural constituent of cuticle"/>
    <property type="evidence" value="ECO:0007669"/>
    <property type="project" value="UniProtKB-KW"/>
</dbReference>
<feature type="signal peptide" evidence="8">
    <location>
        <begin position="1"/>
        <end position="17"/>
    </location>
</feature>
<comment type="caution">
    <text evidence="10">The sequence shown here is derived from an EMBL/GenBank/DDBJ whole genome shotgun (WGS) entry which is preliminary data.</text>
</comment>
<evidence type="ECO:0000256" key="3">
    <source>
        <dbReference type="ARBA" id="ARBA00022475"/>
    </source>
</evidence>
<dbReference type="SMART" id="SM00241">
    <property type="entry name" value="ZP"/>
    <property type="match status" value="1"/>
</dbReference>
<dbReference type="InterPro" id="IPR001507">
    <property type="entry name" value="ZP_dom"/>
</dbReference>
<protein>
    <recommendedName>
        <fullName evidence="9">ZP domain-containing protein</fullName>
    </recommendedName>
</protein>
<dbReference type="InterPro" id="IPR057475">
    <property type="entry name" value="CUT_C"/>
</dbReference>
<dbReference type="EMBL" id="CADEPM010000007">
    <property type="protein sequence ID" value="CAB3408249.1"/>
    <property type="molecule type" value="Genomic_DNA"/>
</dbReference>
<keyword evidence="2" id="KW-0193">Cuticle</keyword>
<keyword evidence="3" id="KW-1003">Cell membrane</keyword>
<keyword evidence="5 8" id="KW-0732">Signal</keyword>
<sequence>MLTNILFTMFAIVIIQAQLDLDNSIIGNPKIDCKPDSITFSFNTKNPFRGNVYIRGFYDKPSCRKRYEVMSAQGGYLSIRLNDCGMTRMRQMMPRGVSLHVTFVANFHPLFTTKEDRAFDVRCFYAHPDSQVNTGIEVGNLPAETLEQATTATPRCEYSLRETIFDGPRAGSTSVGRPIVHRWDCDTNGNFGILVKSCTISNSRSSVPFIDEHGCPISQDFPQVVYLPSLTSAYVIMEAISFPDHATVAFSCQIAICDKTTDECLGISPPRCNNLPNVQSSIIIDNNLPLDIDGIGIEPWMKEPSPIDDNNDTLIVFSSTTELPTPMPRLTELPPHEDMIEVNHVHREARQIRLARNVIDVMSPELFVSPIRDTSEKKAPESNCISGEVELLHVGLLHLDLTVVPIEAAVVVEVEVEVVEEEEDRCEDGEMLKNWNF</sequence>
<dbReference type="Pfam" id="PF25057">
    <property type="entry name" value="CUT_N"/>
    <property type="match status" value="1"/>
</dbReference>
<evidence type="ECO:0000259" key="9">
    <source>
        <dbReference type="PROSITE" id="PS51034"/>
    </source>
</evidence>
<dbReference type="PANTHER" id="PTHR22907:SF12">
    <property type="entry name" value="ZP DOMAIN-CONTAINING PROTEIN"/>
    <property type="match status" value="1"/>
</dbReference>
<reference evidence="10 11" key="1">
    <citation type="submission" date="2020-04" db="EMBL/GenBank/DDBJ databases">
        <authorList>
            <person name="Laetsch R D."/>
            <person name="Stevens L."/>
            <person name="Kumar S."/>
            <person name="Blaxter L. M."/>
        </authorList>
    </citation>
    <scope>NUCLEOTIDE SEQUENCE [LARGE SCALE GENOMIC DNA]</scope>
</reference>
<evidence type="ECO:0000256" key="7">
    <source>
        <dbReference type="ARBA" id="ARBA00023136"/>
    </source>
</evidence>
<accession>A0A8S1F3L3</accession>
<dbReference type="InterPro" id="IPR056953">
    <property type="entry name" value="CUT_N"/>
</dbReference>
<evidence type="ECO:0000256" key="8">
    <source>
        <dbReference type="SAM" id="SignalP"/>
    </source>
</evidence>
<dbReference type="AlphaFoldDB" id="A0A8S1F3L3"/>
<dbReference type="Pfam" id="PF25301">
    <property type="entry name" value="CUT_C"/>
    <property type="match status" value="1"/>
</dbReference>
<dbReference type="InterPro" id="IPR042235">
    <property type="entry name" value="ZP-C_dom"/>
</dbReference>
<evidence type="ECO:0000256" key="2">
    <source>
        <dbReference type="ARBA" id="ARBA00022460"/>
    </source>
</evidence>
<dbReference type="PROSITE" id="PS51034">
    <property type="entry name" value="ZP_2"/>
    <property type="match status" value="1"/>
</dbReference>
<keyword evidence="7" id="KW-0472">Membrane</keyword>
<name>A0A8S1F3L3_9PELO</name>
<keyword evidence="11" id="KW-1185">Reference proteome</keyword>
<feature type="chain" id="PRO_5035844354" description="ZP domain-containing protein" evidence="8">
    <location>
        <begin position="18"/>
        <end position="437"/>
    </location>
</feature>
<evidence type="ECO:0000256" key="4">
    <source>
        <dbReference type="ARBA" id="ARBA00022692"/>
    </source>
</evidence>
<keyword evidence="6" id="KW-1133">Transmembrane helix</keyword>
<comment type="subcellular location">
    <subcellularLocation>
        <location evidence="1">Cell membrane</location>
        <topology evidence="1">Single-pass type I membrane protein</topology>
    </subcellularLocation>
</comment>
<feature type="domain" description="ZP" evidence="9">
    <location>
        <begin position="32"/>
        <end position="271"/>
    </location>
</feature>
<dbReference type="PANTHER" id="PTHR22907">
    <property type="entry name" value="GH04558P"/>
    <property type="match status" value="1"/>
</dbReference>
<dbReference type="OrthoDB" id="10068552at2759"/>
<dbReference type="Gene3D" id="2.60.40.4100">
    <property type="entry name" value="Zona pellucida, ZP-C domain"/>
    <property type="match status" value="1"/>
</dbReference>
<gene>
    <name evidence="10" type="ORF">CBOVIS_LOCUS10050</name>
</gene>
<evidence type="ECO:0000313" key="10">
    <source>
        <dbReference type="EMBL" id="CAB3408249.1"/>
    </source>
</evidence>
<dbReference type="InterPro" id="IPR051962">
    <property type="entry name" value="Cuticlin"/>
</dbReference>
<evidence type="ECO:0000256" key="5">
    <source>
        <dbReference type="ARBA" id="ARBA00022729"/>
    </source>
</evidence>
<proteinExistence type="predicted"/>
<evidence type="ECO:0000256" key="1">
    <source>
        <dbReference type="ARBA" id="ARBA00004251"/>
    </source>
</evidence>
<keyword evidence="4" id="KW-0812">Transmembrane</keyword>
<dbReference type="GO" id="GO:0005886">
    <property type="term" value="C:plasma membrane"/>
    <property type="evidence" value="ECO:0007669"/>
    <property type="project" value="UniProtKB-SubCell"/>
</dbReference>
<dbReference type="Proteomes" id="UP000494206">
    <property type="component" value="Unassembled WGS sequence"/>
</dbReference>